<dbReference type="Pfam" id="PF17920">
    <property type="entry name" value="TetR_C_16"/>
    <property type="match status" value="1"/>
</dbReference>
<dbReference type="PANTHER" id="PTHR30055:SF235">
    <property type="entry name" value="TRANSCRIPTIONAL REGULATORY PROTEIN"/>
    <property type="match status" value="1"/>
</dbReference>
<dbReference type="PANTHER" id="PTHR30055">
    <property type="entry name" value="HTH-TYPE TRANSCRIPTIONAL REGULATOR RUTR"/>
    <property type="match status" value="1"/>
</dbReference>
<evidence type="ECO:0000313" key="5">
    <source>
        <dbReference type="Proteomes" id="UP000501427"/>
    </source>
</evidence>
<dbReference type="PROSITE" id="PS50977">
    <property type="entry name" value="HTH_TETR_2"/>
    <property type="match status" value="1"/>
</dbReference>
<evidence type="ECO:0000259" key="3">
    <source>
        <dbReference type="PROSITE" id="PS50977"/>
    </source>
</evidence>
<reference evidence="4 5" key="1">
    <citation type="submission" date="2019-03" db="EMBL/GenBank/DDBJ databases">
        <title>Novel transposon Tn6433 accelerates the dissemination of tet(E) in Aeromonas from aerobic biofilm under oxytetracycline stress.</title>
        <authorList>
            <person name="Shi Y."/>
            <person name="Tian Z."/>
            <person name="Zhang Y."/>
            <person name="Zhang H."/>
            <person name="Yang M."/>
        </authorList>
    </citation>
    <scope>NUCLEOTIDE SEQUENCE [LARGE SCALE GENOMIC DNA]</scope>
    <source>
        <strain evidence="4 5">T0.1-19</strain>
    </source>
</reference>
<protein>
    <submittedName>
        <fullName evidence="4">TetR/AcrR family transcriptional regulator</fullName>
    </submittedName>
</protein>
<evidence type="ECO:0000256" key="1">
    <source>
        <dbReference type="ARBA" id="ARBA00023125"/>
    </source>
</evidence>
<dbReference type="SUPFAM" id="SSF46689">
    <property type="entry name" value="Homeodomain-like"/>
    <property type="match status" value="1"/>
</dbReference>
<feature type="domain" description="HTH tetR-type" evidence="3">
    <location>
        <begin position="42"/>
        <end position="102"/>
    </location>
</feature>
<dbReference type="InterPro" id="IPR041678">
    <property type="entry name" value="TetR_C_16"/>
</dbReference>
<dbReference type="InterPro" id="IPR009057">
    <property type="entry name" value="Homeodomain-like_sf"/>
</dbReference>
<dbReference type="GO" id="GO:0000976">
    <property type="term" value="F:transcription cis-regulatory region binding"/>
    <property type="evidence" value="ECO:0007669"/>
    <property type="project" value="TreeGrafter"/>
</dbReference>
<dbReference type="GO" id="GO:0003700">
    <property type="term" value="F:DNA-binding transcription factor activity"/>
    <property type="evidence" value="ECO:0007669"/>
    <property type="project" value="TreeGrafter"/>
</dbReference>
<keyword evidence="1 2" id="KW-0238">DNA-binding</keyword>
<dbReference type="Pfam" id="PF00440">
    <property type="entry name" value="TetR_N"/>
    <property type="match status" value="1"/>
</dbReference>
<dbReference type="InterPro" id="IPR050109">
    <property type="entry name" value="HTH-type_TetR-like_transc_reg"/>
</dbReference>
<dbReference type="InterPro" id="IPR001647">
    <property type="entry name" value="HTH_TetR"/>
</dbReference>
<dbReference type="SUPFAM" id="SSF48498">
    <property type="entry name" value="Tetracyclin repressor-like, C-terminal domain"/>
    <property type="match status" value="1"/>
</dbReference>
<accession>A0A6M4YA92</accession>
<name>A0A6M4YA92_AERME</name>
<dbReference type="EMBL" id="CP038441">
    <property type="protein sequence ID" value="QJT21920.1"/>
    <property type="molecule type" value="Genomic_DNA"/>
</dbReference>
<feature type="DNA-binding region" description="H-T-H motif" evidence="2">
    <location>
        <begin position="65"/>
        <end position="84"/>
    </location>
</feature>
<evidence type="ECO:0000313" key="4">
    <source>
        <dbReference type="EMBL" id="QJT21920.1"/>
    </source>
</evidence>
<dbReference type="PRINTS" id="PR00455">
    <property type="entry name" value="HTHTETR"/>
</dbReference>
<organism evidence="4 5">
    <name type="scientific">Aeromonas media</name>
    <dbReference type="NCBI Taxonomy" id="651"/>
    <lineage>
        <taxon>Bacteria</taxon>
        <taxon>Pseudomonadati</taxon>
        <taxon>Pseudomonadota</taxon>
        <taxon>Gammaproteobacteria</taxon>
        <taxon>Aeromonadales</taxon>
        <taxon>Aeromonadaceae</taxon>
        <taxon>Aeromonas</taxon>
    </lineage>
</organism>
<sequence length="220" mass="23919">MSTPLTCMRDIPKIAHHDDLEREGKMIKDAVTEGVVKLGGADTTKALILDVARKLFSSTGYRATSLRAIAKEVGVDPALLIRYFGSKEELFLEALAISDFCEKALTGSLDGMGYRIVLELISGDVKNKMSSYVSLVQASDSETIRTRLQDVVRTRFVEKLAQRLPGQDAELRAHLISAQTGGLINSLAVIQHETLLATPIDIIAEHYGAAIQLLIDGKPA</sequence>
<gene>
    <name evidence="4" type="ORF">E4184_11135</name>
</gene>
<proteinExistence type="predicted"/>
<evidence type="ECO:0000256" key="2">
    <source>
        <dbReference type="PROSITE-ProRule" id="PRU00335"/>
    </source>
</evidence>
<dbReference type="InterPro" id="IPR036271">
    <property type="entry name" value="Tet_transcr_reg_TetR-rel_C_sf"/>
</dbReference>
<dbReference type="Gene3D" id="1.10.357.10">
    <property type="entry name" value="Tetracycline Repressor, domain 2"/>
    <property type="match status" value="1"/>
</dbReference>
<dbReference type="AlphaFoldDB" id="A0A6M4YA92"/>
<dbReference type="Proteomes" id="UP000501427">
    <property type="component" value="Chromosome"/>
</dbReference>